<sequence length="133" mass="15230">TASTGFREVDNITTLVCTACTWEIRTPTSPTSTGPSNTFLYLPSPLLLDLLNLLLPHPQTQLPLVLGRQYNHFGIYGLVGRVTDPYIYLYWTKPHLPPIELPLPSSPFSIVIDRQRYHLQRNNIYYIFSILIE</sequence>
<protein>
    <submittedName>
        <fullName evidence="1">Uncharacterized protein</fullName>
    </submittedName>
</protein>
<organism evidence="1">
    <name type="scientific">Graphocephala atropunctata</name>
    <dbReference type="NCBI Taxonomy" id="36148"/>
    <lineage>
        <taxon>Eukaryota</taxon>
        <taxon>Metazoa</taxon>
        <taxon>Ecdysozoa</taxon>
        <taxon>Arthropoda</taxon>
        <taxon>Hexapoda</taxon>
        <taxon>Insecta</taxon>
        <taxon>Pterygota</taxon>
        <taxon>Neoptera</taxon>
        <taxon>Paraneoptera</taxon>
        <taxon>Hemiptera</taxon>
        <taxon>Auchenorrhyncha</taxon>
        <taxon>Membracoidea</taxon>
        <taxon>Cicadellidae</taxon>
        <taxon>Cicadellinae</taxon>
        <taxon>Cicadellini</taxon>
        <taxon>Graphocephala</taxon>
    </lineage>
</organism>
<accession>A0A1B6MJ28</accession>
<dbReference type="EMBL" id="GEBQ01004066">
    <property type="protein sequence ID" value="JAT35911.1"/>
    <property type="molecule type" value="Transcribed_RNA"/>
</dbReference>
<name>A0A1B6MJ28_9HEMI</name>
<proteinExistence type="predicted"/>
<feature type="non-terminal residue" evidence="1">
    <location>
        <position position="1"/>
    </location>
</feature>
<dbReference type="AlphaFoldDB" id="A0A1B6MJ28"/>
<evidence type="ECO:0000313" key="1">
    <source>
        <dbReference type="EMBL" id="JAT35911.1"/>
    </source>
</evidence>
<gene>
    <name evidence="1" type="ORF">g.13984</name>
</gene>
<reference evidence="1" key="1">
    <citation type="submission" date="2015-11" db="EMBL/GenBank/DDBJ databases">
        <title>De novo transcriptome assembly of four potential Pierce s Disease insect vectors from Arizona vineyards.</title>
        <authorList>
            <person name="Tassone E.E."/>
        </authorList>
    </citation>
    <scope>NUCLEOTIDE SEQUENCE</scope>
</reference>